<dbReference type="PANTHER" id="PTHR34821:SF2">
    <property type="entry name" value="INNER MEMBRANE PROTEIN YDCZ"/>
    <property type="match status" value="1"/>
</dbReference>
<dbReference type="Pfam" id="PF04657">
    <property type="entry name" value="DMT_YdcZ"/>
    <property type="match status" value="1"/>
</dbReference>
<dbReference type="InterPro" id="IPR006750">
    <property type="entry name" value="YdcZ"/>
</dbReference>
<dbReference type="Proteomes" id="UP000465712">
    <property type="component" value="Unassembled WGS sequence"/>
</dbReference>
<dbReference type="AlphaFoldDB" id="A0A7X5ASQ0"/>
<organism evidence="1 2">
    <name type="scientific">Photobacterium halotolerans</name>
    <dbReference type="NCBI Taxonomy" id="265726"/>
    <lineage>
        <taxon>Bacteria</taxon>
        <taxon>Pseudomonadati</taxon>
        <taxon>Pseudomonadota</taxon>
        <taxon>Gammaproteobacteria</taxon>
        <taxon>Vibrionales</taxon>
        <taxon>Vibrionaceae</taxon>
        <taxon>Photobacterium</taxon>
    </lineage>
</organism>
<comment type="caution">
    <text evidence="1">The sequence shown here is derived from an EMBL/GenBank/DDBJ whole genome shotgun (WGS) entry which is preliminary data.</text>
</comment>
<sequence>MLKLSPALLALFAGALLSLMILLNSQLATYSSPILASWVAHGIGAAFAGFILFVCHLRSKPTRPATKPVPKWAYLGGIPGALTVILAAATVNSPLGLSGSVAFMLVGQTLFGMLSDVFGLMGSNKRKFSSQDLAVVCCILSGSMLIIFTPS</sequence>
<reference evidence="1 2" key="1">
    <citation type="submission" date="2017-05" db="EMBL/GenBank/DDBJ databases">
        <title>High clonality and local adaptation shapes Vibrionaceae linages within an endangered oasis.</title>
        <authorList>
            <person name="Vazquez-Rosas-Landa M."/>
        </authorList>
    </citation>
    <scope>NUCLEOTIDE SEQUENCE [LARGE SCALE GENOMIC DNA]</scope>
    <source>
        <strain evidence="1 2">P46_P4S1P180</strain>
    </source>
</reference>
<dbReference type="GO" id="GO:0005886">
    <property type="term" value="C:plasma membrane"/>
    <property type="evidence" value="ECO:0007669"/>
    <property type="project" value="TreeGrafter"/>
</dbReference>
<dbReference type="RefSeq" id="WP_161442698.1">
    <property type="nucleotide sequence ID" value="NZ_WXWU01000147.1"/>
</dbReference>
<gene>
    <name evidence="1" type="ORF">CAG72_02770</name>
</gene>
<dbReference type="EMBL" id="WXWW01000046">
    <property type="protein sequence ID" value="NAW64130.1"/>
    <property type="molecule type" value="Genomic_DNA"/>
</dbReference>
<dbReference type="OrthoDB" id="4244824at2"/>
<accession>A0A7X5ASQ0</accession>
<name>A0A7X5ASQ0_9GAMM</name>
<evidence type="ECO:0000313" key="2">
    <source>
        <dbReference type="Proteomes" id="UP000465712"/>
    </source>
</evidence>
<protein>
    <submittedName>
        <fullName evidence="1">EamA-like transporter family protein</fullName>
    </submittedName>
</protein>
<proteinExistence type="predicted"/>
<evidence type="ECO:0000313" key="1">
    <source>
        <dbReference type="EMBL" id="NAW64130.1"/>
    </source>
</evidence>
<dbReference type="PANTHER" id="PTHR34821">
    <property type="entry name" value="INNER MEMBRANE PROTEIN YDCZ"/>
    <property type="match status" value="1"/>
</dbReference>